<organism evidence="2 3">
    <name type="scientific">Ectopseudomonas oleovorans</name>
    <name type="common">Pseudomonas oleovorans</name>
    <dbReference type="NCBI Taxonomy" id="301"/>
    <lineage>
        <taxon>Bacteria</taxon>
        <taxon>Pseudomonadati</taxon>
        <taxon>Pseudomonadota</taxon>
        <taxon>Gammaproteobacteria</taxon>
        <taxon>Pseudomonadales</taxon>
        <taxon>Pseudomonadaceae</taxon>
        <taxon>Ectopseudomonas</taxon>
    </lineage>
</organism>
<feature type="compositionally biased region" description="Polar residues" evidence="1">
    <location>
        <begin position="92"/>
        <end position="103"/>
    </location>
</feature>
<name>A0A397N8Q8_ECTOL</name>
<evidence type="ECO:0000313" key="2">
    <source>
        <dbReference type="EMBL" id="RIA32119.1"/>
    </source>
</evidence>
<evidence type="ECO:0000256" key="1">
    <source>
        <dbReference type="SAM" id="MobiDB-lite"/>
    </source>
</evidence>
<dbReference type="AlphaFoldDB" id="A0A397N8Q8"/>
<reference evidence="2 3" key="1">
    <citation type="submission" date="2018-08" db="EMBL/GenBank/DDBJ databases">
        <title>Genome sequencing of rice bacterial endophytes.</title>
        <authorList>
            <person name="Venturi V."/>
        </authorList>
    </citation>
    <scope>NUCLEOTIDE SEQUENCE [LARGE SCALE GENOMIC DNA]</scope>
    <source>
        <strain evidence="2 3">E1205</strain>
    </source>
</reference>
<comment type="caution">
    <text evidence="2">The sequence shown here is derived from an EMBL/GenBank/DDBJ whole genome shotgun (WGS) entry which is preliminary data.</text>
</comment>
<evidence type="ECO:0000313" key="3">
    <source>
        <dbReference type="Proteomes" id="UP000265836"/>
    </source>
</evidence>
<gene>
    <name evidence="2" type="ORF">DFO61_2850</name>
</gene>
<dbReference type="EMBL" id="QXDA01000003">
    <property type="protein sequence ID" value="RIA32119.1"/>
    <property type="molecule type" value="Genomic_DNA"/>
</dbReference>
<protein>
    <submittedName>
        <fullName evidence="2">Uncharacterized protein</fullName>
    </submittedName>
</protein>
<accession>A0A397N8Q8</accession>
<sequence>MAGCSLTLLSPPYALSQSTHYRAADHVGRTGRRSVHEAVRHNDPVAGINGGLFASAPEPALRHEPALRTECALNRYQGNQPPNPSQSPATAMLSSVTGTPLRA</sequence>
<proteinExistence type="predicted"/>
<feature type="region of interest" description="Disordered" evidence="1">
    <location>
        <begin position="74"/>
        <end position="103"/>
    </location>
</feature>
<dbReference type="Proteomes" id="UP000265836">
    <property type="component" value="Unassembled WGS sequence"/>
</dbReference>